<protein>
    <recommendedName>
        <fullName evidence="5">Homeobox domain-containing protein</fullName>
    </recommendedName>
</protein>
<dbReference type="InterPro" id="IPR050224">
    <property type="entry name" value="TALE_homeobox"/>
</dbReference>
<dbReference type="PANTHER" id="PTHR11850">
    <property type="entry name" value="HOMEOBOX PROTEIN TRANSCRIPTION FACTORS"/>
    <property type="match status" value="1"/>
</dbReference>
<keyword evidence="7" id="KW-1185">Reference proteome</keyword>
<reference evidence="6 7" key="1">
    <citation type="submission" date="2018-11" db="EMBL/GenBank/DDBJ databases">
        <authorList>
            <consortium name="Pathogen Informatics"/>
        </authorList>
    </citation>
    <scope>NUCLEOTIDE SEQUENCE [LARGE SCALE GENOMIC DNA]</scope>
</reference>
<feature type="domain" description="Homeobox" evidence="5">
    <location>
        <begin position="217"/>
        <end position="280"/>
    </location>
</feature>
<name>A0A3P7NKR6_DIBLA</name>
<evidence type="ECO:0000256" key="4">
    <source>
        <dbReference type="PROSITE-ProRule" id="PRU00108"/>
    </source>
</evidence>
<accession>A0A3P7NKR6</accession>
<dbReference type="AlphaFoldDB" id="A0A3P7NKR6"/>
<gene>
    <name evidence="6" type="ORF">DILT_LOCUS5800</name>
</gene>
<evidence type="ECO:0000259" key="5">
    <source>
        <dbReference type="PROSITE" id="PS50071"/>
    </source>
</evidence>
<dbReference type="OrthoDB" id="4187154at2759"/>
<evidence type="ECO:0000256" key="1">
    <source>
        <dbReference type="ARBA" id="ARBA00023125"/>
    </source>
</evidence>
<dbReference type="PROSITE" id="PS50071">
    <property type="entry name" value="HOMEOBOX_2"/>
    <property type="match status" value="1"/>
</dbReference>
<dbReference type="EMBL" id="UYRU01048177">
    <property type="protein sequence ID" value="VDN09969.1"/>
    <property type="molecule type" value="Genomic_DNA"/>
</dbReference>
<dbReference type="InterPro" id="IPR008422">
    <property type="entry name" value="KN_HD"/>
</dbReference>
<dbReference type="SMART" id="SM00389">
    <property type="entry name" value="HOX"/>
    <property type="match status" value="1"/>
</dbReference>
<dbReference type="GO" id="GO:0003677">
    <property type="term" value="F:DNA binding"/>
    <property type="evidence" value="ECO:0007669"/>
    <property type="project" value="UniProtKB-UniRule"/>
</dbReference>
<dbReference type="Proteomes" id="UP000281553">
    <property type="component" value="Unassembled WGS sequence"/>
</dbReference>
<dbReference type="SUPFAM" id="SSF46689">
    <property type="entry name" value="Homeodomain-like"/>
    <property type="match status" value="1"/>
</dbReference>
<sequence>MCLFNRAVRICSADTIYEEISFLKKVLLGNDYSEKFIDKHQNRKPPEISAPKRPVSIFLPFKGDNVSSVIKRRLRCTIEELIPPLNCCTNDNACLLRPKCEESPHKVYPHSSLISYHNYTGASTSFFDSAFEDSDGRSAVDKETEAATNKLLADSAEGSFFSDYSQQGVASTVPMTSFSGPSTVLRLKESSPQSSKLLPIDNCLTLTSTPIQASQSSKLRRSARPLNPLAVQVMEAWYSVHQEYPYPSQNDKQMLARAGDISTQQVSSWFANRRSRRQNTRPKQKIRKVRESIQAACLDIEQASNGLVKAEDISARLLALIDEFYHSS</sequence>
<dbReference type="GO" id="GO:0005634">
    <property type="term" value="C:nucleus"/>
    <property type="evidence" value="ECO:0007669"/>
    <property type="project" value="UniProtKB-SubCell"/>
</dbReference>
<evidence type="ECO:0000313" key="7">
    <source>
        <dbReference type="Proteomes" id="UP000281553"/>
    </source>
</evidence>
<dbReference type="Pfam" id="PF26215">
    <property type="entry name" value="HTH_animal"/>
    <property type="match status" value="1"/>
</dbReference>
<keyword evidence="2 4" id="KW-0371">Homeobox</keyword>
<dbReference type="InterPro" id="IPR009057">
    <property type="entry name" value="Homeodomain-like_sf"/>
</dbReference>
<evidence type="ECO:0000256" key="3">
    <source>
        <dbReference type="ARBA" id="ARBA00023242"/>
    </source>
</evidence>
<keyword evidence="3 4" id="KW-0539">Nucleus</keyword>
<feature type="DNA-binding region" description="Homeobox" evidence="4">
    <location>
        <begin position="219"/>
        <end position="281"/>
    </location>
</feature>
<dbReference type="Gene3D" id="1.10.10.60">
    <property type="entry name" value="Homeodomain-like"/>
    <property type="match status" value="1"/>
</dbReference>
<dbReference type="CDD" id="cd00086">
    <property type="entry name" value="homeodomain"/>
    <property type="match status" value="1"/>
</dbReference>
<keyword evidence="1 4" id="KW-0238">DNA-binding</keyword>
<evidence type="ECO:0000256" key="2">
    <source>
        <dbReference type="ARBA" id="ARBA00023155"/>
    </source>
</evidence>
<evidence type="ECO:0000313" key="6">
    <source>
        <dbReference type="EMBL" id="VDN09969.1"/>
    </source>
</evidence>
<dbReference type="InterPro" id="IPR001356">
    <property type="entry name" value="HD"/>
</dbReference>
<dbReference type="InterPro" id="IPR058912">
    <property type="entry name" value="HTH_animal"/>
</dbReference>
<dbReference type="Pfam" id="PF05920">
    <property type="entry name" value="Homeobox_KN"/>
    <property type="match status" value="1"/>
</dbReference>
<comment type="subcellular location">
    <subcellularLocation>
        <location evidence="4">Nucleus</location>
    </subcellularLocation>
</comment>
<proteinExistence type="predicted"/>
<organism evidence="6 7">
    <name type="scientific">Dibothriocephalus latus</name>
    <name type="common">Fish tapeworm</name>
    <name type="synonym">Diphyllobothrium latum</name>
    <dbReference type="NCBI Taxonomy" id="60516"/>
    <lineage>
        <taxon>Eukaryota</taxon>
        <taxon>Metazoa</taxon>
        <taxon>Spiralia</taxon>
        <taxon>Lophotrochozoa</taxon>
        <taxon>Platyhelminthes</taxon>
        <taxon>Cestoda</taxon>
        <taxon>Eucestoda</taxon>
        <taxon>Diphyllobothriidea</taxon>
        <taxon>Diphyllobothriidae</taxon>
        <taxon>Dibothriocephalus</taxon>
    </lineage>
</organism>
<dbReference type="GO" id="GO:0006355">
    <property type="term" value="P:regulation of DNA-templated transcription"/>
    <property type="evidence" value="ECO:0007669"/>
    <property type="project" value="InterPro"/>
</dbReference>